<dbReference type="Gene3D" id="3.30.750.24">
    <property type="entry name" value="STAS domain"/>
    <property type="match status" value="1"/>
</dbReference>
<evidence type="ECO:0000313" key="3">
    <source>
        <dbReference type="Proteomes" id="UP000247781"/>
    </source>
</evidence>
<dbReference type="PROSITE" id="PS50801">
    <property type="entry name" value="STAS"/>
    <property type="match status" value="1"/>
</dbReference>
<dbReference type="InterPro" id="IPR036513">
    <property type="entry name" value="STAS_dom_sf"/>
</dbReference>
<proteinExistence type="predicted"/>
<dbReference type="Pfam" id="PF01740">
    <property type="entry name" value="STAS"/>
    <property type="match status" value="1"/>
</dbReference>
<name>A0A318H878_9MYCO</name>
<reference evidence="3" key="1">
    <citation type="submission" date="2018-05" db="EMBL/GenBank/DDBJ databases">
        <authorList>
            <person name="Deangelis K."/>
            <person name="Huntemann M."/>
            <person name="Clum A."/>
            <person name="Pillay M."/>
            <person name="Palaniappan K."/>
            <person name="Varghese N."/>
            <person name="Mikhailova N."/>
            <person name="Stamatis D."/>
            <person name="Reddy T."/>
            <person name="Daum C."/>
            <person name="Shapiro N."/>
            <person name="Ivanova N."/>
            <person name="Kyrpides N."/>
            <person name="Woyke T."/>
        </authorList>
    </citation>
    <scope>NUCLEOTIDE SEQUENCE [LARGE SCALE GENOMIC DNA]</scope>
    <source>
        <strain evidence="3">GAS496</strain>
    </source>
</reference>
<reference evidence="2 3" key="2">
    <citation type="submission" date="2018-06" db="EMBL/GenBank/DDBJ databases">
        <title>Sequencing of bacterial isolates from soil warming experiment in Harvard Forest, Massachusetts, USA.</title>
        <authorList>
            <person name="Deangelis K.PhD."/>
        </authorList>
    </citation>
    <scope>NUCLEOTIDE SEQUENCE [LARGE SCALE GENOMIC DNA]</scope>
    <source>
        <strain evidence="2 3">GAS496</strain>
    </source>
</reference>
<dbReference type="Proteomes" id="UP000247781">
    <property type="component" value="Unassembled WGS sequence"/>
</dbReference>
<comment type="caution">
    <text evidence="2">The sequence shown here is derived from an EMBL/GenBank/DDBJ whole genome shotgun (WGS) entry which is preliminary data.</text>
</comment>
<sequence length="117" mass="12671">MPNMITLPRTATTRRDGLQLSAEWLSTTVVRISASGDIDASNTAELLDFVLRRGANCRSMILDLSGITFFATAGFSALRTIELRSSRASVSWTLVDGPAVSRVLSICDPERTLPRGV</sequence>
<dbReference type="InterPro" id="IPR002645">
    <property type="entry name" value="STAS_dom"/>
</dbReference>
<dbReference type="EMBL" id="QJJU01000030">
    <property type="protein sequence ID" value="PXX01404.1"/>
    <property type="molecule type" value="Genomic_DNA"/>
</dbReference>
<evidence type="ECO:0000313" key="2">
    <source>
        <dbReference type="EMBL" id="PXX01404.1"/>
    </source>
</evidence>
<dbReference type="SUPFAM" id="SSF52091">
    <property type="entry name" value="SpoIIaa-like"/>
    <property type="match status" value="1"/>
</dbReference>
<dbReference type="AlphaFoldDB" id="A0A318H878"/>
<gene>
    <name evidence="2" type="ORF">C8E89_13031</name>
</gene>
<organism evidence="2 3">
    <name type="scientific">Mycolicibacterium moriokaense</name>
    <dbReference type="NCBI Taxonomy" id="39691"/>
    <lineage>
        <taxon>Bacteria</taxon>
        <taxon>Bacillati</taxon>
        <taxon>Actinomycetota</taxon>
        <taxon>Actinomycetes</taxon>
        <taxon>Mycobacteriales</taxon>
        <taxon>Mycobacteriaceae</taxon>
        <taxon>Mycolicibacterium</taxon>
    </lineage>
</organism>
<protein>
    <submittedName>
        <fullName evidence="2">Anti-sigma-factor antagonist</fullName>
    </submittedName>
</protein>
<keyword evidence="3" id="KW-1185">Reference proteome</keyword>
<accession>A0A318H878</accession>
<dbReference type="CDD" id="cd07043">
    <property type="entry name" value="STAS_anti-anti-sigma_factors"/>
    <property type="match status" value="1"/>
</dbReference>
<feature type="domain" description="STAS" evidence="1">
    <location>
        <begin position="29"/>
        <end position="78"/>
    </location>
</feature>
<evidence type="ECO:0000259" key="1">
    <source>
        <dbReference type="PROSITE" id="PS50801"/>
    </source>
</evidence>